<dbReference type="Gene3D" id="1.10.1510.10">
    <property type="entry name" value="Uncharacterised protein YqeY/AIM41 PF09424, N-terminal domain"/>
    <property type="match status" value="1"/>
</dbReference>
<dbReference type="SUPFAM" id="SSF89095">
    <property type="entry name" value="GatB/YqeY motif"/>
    <property type="match status" value="1"/>
</dbReference>
<accession>A0ABX8S9P4</accession>
<evidence type="ECO:0000313" key="2">
    <source>
        <dbReference type="Proteomes" id="UP000887023"/>
    </source>
</evidence>
<gene>
    <name evidence="1" type="ORF">KV203_01715</name>
</gene>
<dbReference type="EMBL" id="CP079105">
    <property type="protein sequence ID" value="QXQ14186.1"/>
    <property type="molecule type" value="Genomic_DNA"/>
</dbReference>
<sequence length="154" mass="16197">MAELKARLRSDLTAAMKAKDTVRTQTLRMLLAGITNAEVAGDRAQELADVQVVEVLAKEAKKRAEAAKVFADAGRAELAAKERDEAEIIDEYLPAKLSDDELGAVADAAVAQITAELGAVPTVRQMGQVMRVATGLAAGRADGARLAAAVKTRL</sequence>
<protein>
    <submittedName>
        <fullName evidence="1">GatB/YqeY domain-containing protein</fullName>
    </submittedName>
</protein>
<evidence type="ECO:0000313" key="1">
    <source>
        <dbReference type="EMBL" id="QXQ14186.1"/>
    </source>
</evidence>
<proteinExistence type="predicted"/>
<dbReference type="InterPro" id="IPR019004">
    <property type="entry name" value="YqeY/Aim41"/>
</dbReference>
<reference evidence="1" key="1">
    <citation type="submission" date="2021-07" db="EMBL/GenBank/DDBJ databases">
        <title>Candidatus Kaistella beijingensis sp. nov. isolated from a municipal wastewater treatment plant is involved in sludge foaming.</title>
        <authorList>
            <person name="Song Y."/>
            <person name="Liu S.-J."/>
        </authorList>
    </citation>
    <scope>NUCLEOTIDE SEQUENCE</scope>
    <source>
        <strain evidence="1">DSM 43998</strain>
    </source>
</reference>
<dbReference type="PANTHER" id="PTHR28055">
    <property type="entry name" value="ALTERED INHERITANCE OF MITOCHONDRIA PROTEIN 41, MITOCHONDRIAL"/>
    <property type="match status" value="1"/>
</dbReference>
<dbReference type="InterPro" id="IPR042184">
    <property type="entry name" value="YqeY/Aim41_N"/>
</dbReference>
<keyword evidence="2" id="KW-1185">Reference proteome</keyword>
<dbReference type="InterPro" id="IPR003789">
    <property type="entry name" value="Asn/Gln_tRNA_amidoTrase-B-like"/>
</dbReference>
<organism evidence="1 2">
    <name type="scientific">Skermania pinensis</name>
    <dbReference type="NCBI Taxonomy" id="39122"/>
    <lineage>
        <taxon>Bacteria</taxon>
        <taxon>Bacillati</taxon>
        <taxon>Actinomycetota</taxon>
        <taxon>Actinomycetes</taxon>
        <taxon>Mycobacteriales</taxon>
        <taxon>Gordoniaceae</taxon>
        <taxon>Skermania</taxon>
    </lineage>
</organism>
<dbReference type="PANTHER" id="PTHR28055:SF1">
    <property type="entry name" value="ALTERED INHERITANCE OF MITOCHONDRIA PROTEIN 41, MITOCHONDRIAL"/>
    <property type="match status" value="1"/>
</dbReference>
<name>A0ABX8S9P4_9ACTN</name>
<dbReference type="Proteomes" id="UP000887023">
    <property type="component" value="Chromosome"/>
</dbReference>
<dbReference type="Gene3D" id="1.10.10.410">
    <property type="match status" value="1"/>
</dbReference>
<dbReference type="RefSeq" id="WP_066466953.1">
    <property type="nucleotide sequence ID" value="NZ_CBCRUZ010000020.1"/>
</dbReference>
<dbReference type="InterPro" id="IPR023168">
    <property type="entry name" value="GatB_Yqey_C_2"/>
</dbReference>
<dbReference type="Pfam" id="PF09424">
    <property type="entry name" value="YqeY"/>
    <property type="match status" value="1"/>
</dbReference>